<dbReference type="EMBL" id="JBHSKM010000044">
    <property type="protein sequence ID" value="MFC5219735.1"/>
    <property type="molecule type" value="Genomic_DNA"/>
</dbReference>
<keyword evidence="2" id="KW-0472">Membrane</keyword>
<dbReference type="Gene3D" id="2.80.10.50">
    <property type="match status" value="3"/>
</dbReference>
<feature type="compositionally biased region" description="Low complexity" evidence="1">
    <location>
        <begin position="62"/>
        <end position="76"/>
    </location>
</feature>
<proteinExistence type="predicted"/>
<feature type="transmembrane region" description="Helical" evidence="2">
    <location>
        <begin position="35"/>
        <end position="58"/>
    </location>
</feature>
<feature type="region of interest" description="Disordered" evidence="1">
    <location>
        <begin position="62"/>
        <end position="158"/>
    </location>
</feature>
<keyword evidence="2" id="KW-1133">Transmembrane helix</keyword>
<sequence>MHGASSSGDTSTAPDEAAGLLAEPYRIEPERNARISGPVIAACVLAVLALGVLSFAAFSGESGAQAGPSGQSGVASDGDLTVEGMPGDSAFATSDPTADEAGVKRSAPAGPNSTAPTRTTGAPGTAASVGTGDATRGTGGDTAEQGTSTTASPGAAGRVIVGSGSSRCIEVAGRSGTDGSPLRLWDCGGDDWQKWVLRSDGSIRSLGLCMDIANASTANGTVIQLARCNGGWAQQFALDGAHHLVNAQSAKCVDVTDAATGNGARLQLWDCADTSNQKWHLR</sequence>
<dbReference type="PROSITE" id="PS50231">
    <property type="entry name" value="RICIN_B_LECTIN"/>
    <property type="match status" value="1"/>
</dbReference>
<feature type="domain" description="Ricin B lectin" evidence="3">
    <location>
        <begin position="157"/>
        <end position="282"/>
    </location>
</feature>
<dbReference type="InterPro" id="IPR035992">
    <property type="entry name" value="Ricin_B-like_lectins"/>
</dbReference>
<comment type="caution">
    <text evidence="4">The sequence shown here is derived from an EMBL/GenBank/DDBJ whole genome shotgun (WGS) entry which is preliminary data.</text>
</comment>
<evidence type="ECO:0000259" key="3">
    <source>
        <dbReference type="SMART" id="SM00458"/>
    </source>
</evidence>
<dbReference type="Proteomes" id="UP001596263">
    <property type="component" value="Unassembled WGS sequence"/>
</dbReference>
<evidence type="ECO:0000313" key="5">
    <source>
        <dbReference type="Proteomes" id="UP001596263"/>
    </source>
</evidence>
<evidence type="ECO:0000313" key="4">
    <source>
        <dbReference type="EMBL" id="MFC5219735.1"/>
    </source>
</evidence>
<gene>
    <name evidence="4" type="ORF">ACFPQ9_38520</name>
</gene>
<organism evidence="4 5">
    <name type="scientific">Streptomyces coerulescens</name>
    <dbReference type="NCBI Taxonomy" id="29304"/>
    <lineage>
        <taxon>Bacteria</taxon>
        <taxon>Bacillati</taxon>
        <taxon>Actinomycetota</taxon>
        <taxon>Actinomycetes</taxon>
        <taxon>Kitasatosporales</taxon>
        <taxon>Streptomycetaceae</taxon>
        <taxon>Streptomyces</taxon>
    </lineage>
</organism>
<dbReference type="InterPro" id="IPR000772">
    <property type="entry name" value="Ricin_B_lectin"/>
</dbReference>
<dbReference type="SMART" id="SM00458">
    <property type="entry name" value="RICIN"/>
    <property type="match status" value="1"/>
</dbReference>
<evidence type="ECO:0000256" key="2">
    <source>
        <dbReference type="SAM" id="Phobius"/>
    </source>
</evidence>
<protein>
    <submittedName>
        <fullName evidence="4">RICIN domain-containing protein</fullName>
    </submittedName>
</protein>
<reference evidence="5" key="1">
    <citation type="journal article" date="2019" name="Int. J. Syst. Evol. Microbiol.">
        <title>The Global Catalogue of Microorganisms (GCM) 10K type strain sequencing project: providing services to taxonomists for standard genome sequencing and annotation.</title>
        <authorList>
            <consortium name="The Broad Institute Genomics Platform"/>
            <consortium name="The Broad Institute Genome Sequencing Center for Infectious Disease"/>
            <person name="Wu L."/>
            <person name="Ma J."/>
        </authorList>
    </citation>
    <scope>NUCLEOTIDE SEQUENCE [LARGE SCALE GENOMIC DNA]</scope>
    <source>
        <strain evidence="5">KCTC 42586</strain>
    </source>
</reference>
<keyword evidence="5" id="KW-1185">Reference proteome</keyword>
<keyword evidence="2" id="KW-0812">Transmembrane</keyword>
<dbReference type="RefSeq" id="WP_380863787.1">
    <property type="nucleotide sequence ID" value="NZ_JBHSKM010000044.1"/>
</dbReference>
<name>A0ABW0CUV7_STRCD</name>
<accession>A0ABW0CUV7</accession>
<evidence type="ECO:0000256" key="1">
    <source>
        <dbReference type="SAM" id="MobiDB-lite"/>
    </source>
</evidence>
<dbReference type="Pfam" id="PF00652">
    <property type="entry name" value="Ricin_B_lectin"/>
    <property type="match status" value="1"/>
</dbReference>
<feature type="compositionally biased region" description="Low complexity" evidence="1">
    <location>
        <begin position="114"/>
        <end position="136"/>
    </location>
</feature>
<dbReference type="SUPFAM" id="SSF50370">
    <property type="entry name" value="Ricin B-like lectins"/>
    <property type="match status" value="1"/>
</dbReference>